<dbReference type="AlphaFoldDB" id="A0A9W7BY53"/>
<feature type="non-terminal residue" evidence="2">
    <location>
        <position position="1"/>
    </location>
</feature>
<name>A0A9W7BY53_9STRA</name>
<dbReference type="Proteomes" id="UP001162640">
    <property type="component" value="Unassembled WGS sequence"/>
</dbReference>
<organism evidence="2 3">
    <name type="scientific">Triparma laevis f. inornata</name>
    <dbReference type="NCBI Taxonomy" id="1714386"/>
    <lineage>
        <taxon>Eukaryota</taxon>
        <taxon>Sar</taxon>
        <taxon>Stramenopiles</taxon>
        <taxon>Ochrophyta</taxon>
        <taxon>Bolidophyceae</taxon>
        <taxon>Parmales</taxon>
        <taxon>Triparmaceae</taxon>
        <taxon>Triparma</taxon>
    </lineage>
</organism>
<accession>A0A9W7BY53</accession>
<evidence type="ECO:0000313" key="3">
    <source>
        <dbReference type="Proteomes" id="UP001162640"/>
    </source>
</evidence>
<gene>
    <name evidence="2" type="ORF">TL16_g13415</name>
</gene>
<feature type="coiled-coil region" evidence="1">
    <location>
        <begin position="18"/>
        <end position="45"/>
    </location>
</feature>
<dbReference type="EMBL" id="BLQM01000873">
    <property type="protein sequence ID" value="GMH98541.1"/>
    <property type="molecule type" value="Genomic_DNA"/>
</dbReference>
<proteinExistence type="predicted"/>
<evidence type="ECO:0000256" key="1">
    <source>
        <dbReference type="SAM" id="Coils"/>
    </source>
</evidence>
<keyword evidence="1" id="KW-0175">Coiled coil</keyword>
<evidence type="ECO:0000313" key="2">
    <source>
        <dbReference type="EMBL" id="GMH98541.1"/>
    </source>
</evidence>
<protein>
    <submittedName>
        <fullName evidence="2">Uncharacterized protein</fullName>
    </submittedName>
</protein>
<sequence>IEAKSIVVPASHNLARAVGRAEEDELNAQREKEALKKKIVNYAETAGEAGGNVYMQEDRLVKNKNRRMLDSGEIDRQFG</sequence>
<comment type="caution">
    <text evidence="2">The sequence shown here is derived from an EMBL/GenBank/DDBJ whole genome shotgun (WGS) entry which is preliminary data.</text>
</comment>
<reference evidence="3" key="1">
    <citation type="journal article" date="2023" name="Commun. Biol.">
        <title>Genome analysis of Parmales, the sister group of diatoms, reveals the evolutionary specialization of diatoms from phago-mixotrophs to photoautotrophs.</title>
        <authorList>
            <person name="Ban H."/>
            <person name="Sato S."/>
            <person name="Yoshikawa S."/>
            <person name="Yamada K."/>
            <person name="Nakamura Y."/>
            <person name="Ichinomiya M."/>
            <person name="Sato N."/>
            <person name="Blanc-Mathieu R."/>
            <person name="Endo H."/>
            <person name="Kuwata A."/>
            <person name="Ogata H."/>
        </authorList>
    </citation>
    <scope>NUCLEOTIDE SEQUENCE [LARGE SCALE GENOMIC DNA]</scope>
</reference>
<feature type="non-terminal residue" evidence="2">
    <location>
        <position position="79"/>
    </location>
</feature>